<keyword evidence="4" id="KW-1185">Reference proteome</keyword>
<feature type="domain" description="SGNH hydrolase-type esterase" evidence="2">
    <location>
        <begin position="32"/>
        <end position="191"/>
    </location>
</feature>
<reference evidence="3 4" key="1">
    <citation type="submission" date="2018-06" db="EMBL/GenBank/DDBJ databases">
        <title>Pseudomonas jilinensis sp. nov., isolated from the production water of Jilin Oilfield in China.</title>
        <authorList>
            <person name="Wang J."/>
        </authorList>
    </citation>
    <scope>NUCLEOTIDE SEQUENCE [LARGE SCALE GENOMIC DNA]</scope>
    <source>
        <strain evidence="3 4">JS15-10A1</strain>
    </source>
</reference>
<dbReference type="Proteomes" id="UP000265745">
    <property type="component" value="Unassembled WGS sequence"/>
</dbReference>
<dbReference type="SUPFAM" id="SSF52266">
    <property type="entry name" value="SGNH hydrolase"/>
    <property type="match status" value="1"/>
</dbReference>
<sequence length="215" mass="23226">MVSALKTVWKSWLALCLAGWLALPANAQSLLVVGDSISAAFGLELEQGWVSLLQERLHQHGYPYEVINASVSGDTTAGGLARLPSLLERYQPALVMIELGGNDGLRGLPPANMQQNLSSMVRSVQSSGADALLLGIRIPPNYGVRYTRAFEQVFVDVSQAHEVPLVPFVLEGVAGEDSLMQADGIHPTAAAQPIILDNTWPAIEQWLQSRSEDIE</sequence>
<evidence type="ECO:0000313" key="3">
    <source>
        <dbReference type="EMBL" id="RHW22464.1"/>
    </source>
</evidence>
<feature type="chain" id="PRO_5017312351" evidence="1">
    <location>
        <begin position="28"/>
        <end position="215"/>
    </location>
</feature>
<dbReference type="PANTHER" id="PTHR30383">
    <property type="entry name" value="THIOESTERASE 1/PROTEASE 1/LYSOPHOSPHOLIPASE L1"/>
    <property type="match status" value="1"/>
</dbReference>
<evidence type="ECO:0000256" key="1">
    <source>
        <dbReference type="SAM" id="SignalP"/>
    </source>
</evidence>
<dbReference type="InterPro" id="IPR013830">
    <property type="entry name" value="SGNH_hydro"/>
</dbReference>
<dbReference type="OrthoDB" id="9786188at2"/>
<dbReference type="EMBL" id="QJSA01000002">
    <property type="protein sequence ID" value="RHW22464.1"/>
    <property type="molecule type" value="Genomic_DNA"/>
</dbReference>
<dbReference type="Pfam" id="PF13472">
    <property type="entry name" value="Lipase_GDSL_2"/>
    <property type="match status" value="1"/>
</dbReference>
<accession>A0A396S717</accession>
<dbReference type="InterPro" id="IPR036514">
    <property type="entry name" value="SGNH_hydro_sf"/>
</dbReference>
<evidence type="ECO:0000259" key="2">
    <source>
        <dbReference type="Pfam" id="PF13472"/>
    </source>
</evidence>
<name>A0A396S717_9PSED</name>
<proteinExistence type="predicted"/>
<dbReference type="CDD" id="cd01822">
    <property type="entry name" value="Lysophospholipase_L1_like"/>
    <property type="match status" value="1"/>
</dbReference>
<feature type="signal peptide" evidence="1">
    <location>
        <begin position="1"/>
        <end position="27"/>
    </location>
</feature>
<dbReference type="GO" id="GO:0004622">
    <property type="term" value="F:phosphatidylcholine lysophospholipase activity"/>
    <property type="evidence" value="ECO:0007669"/>
    <property type="project" value="TreeGrafter"/>
</dbReference>
<comment type="caution">
    <text evidence="3">The sequence shown here is derived from an EMBL/GenBank/DDBJ whole genome shotgun (WGS) entry which is preliminary data.</text>
</comment>
<organism evidence="3 4">
    <name type="scientific">Pseudomonas jilinensis</name>
    <dbReference type="NCBI Taxonomy" id="2078689"/>
    <lineage>
        <taxon>Bacteria</taxon>
        <taxon>Pseudomonadati</taxon>
        <taxon>Pseudomonadota</taxon>
        <taxon>Gammaproteobacteria</taxon>
        <taxon>Pseudomonadales</taxon>
        <taxon>Pseudomonadaceae</taxon>
        <taxon>Pseudomonas</taxon>
    </lineage>
</organism>
<protein>
    <submittedName>
        <fullName evidence="3">Arylesterase</fullName>
    </submittedName>
</protein>
<dbReference type="AlphaFoldDB" id="A0A396S717"/>
<keyword evidence="1" id="KW-0732">Signal</keyword>
<evidence type="ECO:0000313" key="4">
    <source>
        <dbReference type="Proteomes" id="UP000265745"/>
    </source>
</evidence>
<dbReference type="Gene3D" id="3.40.50.1110">
    <property type="entry name" value="SGNH hydrolase"/>
    <property type="match status" value="1"/>
</dbReference>
<dbReference type="InterPro" id="IPR051532">
    <property type="entry name" value="Ester_Hydrolysis_Enzymes"/>
</dbReference>
<gene>
    <name evidence="3" type="ORF">C2846_02185</name>
</gene>
<dbReference type="PANTHER" id="PTHR30383:SF24">
    <property type="entry name" value="THIOESTERASE 1_PROTEASE 1_LYSOPHOSPHOLIPASE L1"/>
    <property type="match status" value="1"/>
</dbReference>